<dbReference type="PANTHER" id="PTHR43409:SF7">
    <property type="entry name" value="BLL1977 PROTEIN"/>
    <property type="match status" value="1"/>
</dbReference>
<sequence>SLDEYQRLIEDYGAREIFDDSGVWYRGTEARKFAKGIIDRGLHKKDCYFGFNTRFGYLDDETIALLAKANFRFVLIGLEAADEETLHRLNKGYGLEDSEQNLKLFTKYGLSPHLTIMVGYFWQTQDQLNTTVKTVKRFMFEGIARSLQVTICTPIDFTPYHQECIDQEVLLTDDYDDFDMSKIIVRTPIPHNNYYDAIREMYGIAFHPKFIFKQIKFLTHLKKRDWQFLFIYGLRAIRRVRQHIFNLTKYQTSC</sequence>
<comment type="cofactor">
    <cofactor evidence="1">
        <name>[4Fe-4S] cluster</name>
        <dbReference type="ChEBI" id="CHEBI:49883"/>
    </cofactor>
</comment>
<dbReference type="EMBL" id="UINC01164993">
    <property type="protein sequence ID" value="SVD66134.1"/>
    <property type="molecule type" value="Genomic_DNA"/>
</dbReference>
<dbReference type="SUPFAM" id="SSF102114">
    <property type="entry name" value="Radical SAM enzymes"/>
    <property type="match status" value="1"/>
</dbReference>
<evidence type="ECO:0000259" key="6">
    <source>
        <dbReference type="SMART" id="SM00729"/>
    </source>
</evidence>
<feature type="non-terminal residue" evidence="7">
    <location>
        <position position="1"/>
    </location>
</feature>
<dbReference type="GO" id="GO:0046872">
    <property type="term" value="F:metal ion binding"/>
    <property type="evidence" value="ECO:0007669"/>
    <property type="project" value="UniProtKB-KW"/>
</dbReference>
<dbReference type="GO" id="GO:0051536">
    <property type="term" value="F:iron-sulfur cluster binding"/>
    <property type="evidence" value="ECO:0007669"/>
    <property type="project" value="UniProtKB-KW"/>
</dbReference>
<dbReference type="InterPro" id="IPR006638">
    <property type="entry name" value="Elp3/MiaA/NifB-like_rSAM"/>
</dbReference>
<dbReference type="SMART" id="SM00729">
    <property type="entry name" value="Elp3"/>
    <property type="match status" value="1"/>
</dbReference>
<organism evidence="7">
    <name type="scientific">marine metagenome</name>
    <dbReference type="NCBI Taxonomy" id="408172"/>
    <lineage>
        <taxon>unclassified sequences</taxon>
        <taxon>metagenomes</taxon>
        <taxon>ecological metagenomes</taxon>
    </lineage>
</organism>
<reference evidence="7" key="1">
    <citation type="submission" date="2018-05" db="EMBL/GenBank/DDBJ databases">
        <authorList>
            <person name="Lanie J.A."/>
            <person name="Ng W.-L."/>
            <person name="Kazmierczak K.M."/>
            <person name="Andrzejewski T.M."/>
            <person name="Davidsen T.M."/>
            <person name="Wayne K.J."/>
            <person name="Tettelin H."/>
            <person name="Glass J.I."/>
            <person name="Rusch D."/>
            <person name="Podicherti R."/>
            <person name="Tsui H.-C.T."/>
            <person name="Winkler M.E."/>
        </authorList>
    </citation>
    <scope>NUCLEOTIDE SEQUENCE</scope>
</reference>
<name>A0A382X5I2_9ZZZZ</name>
<evidence type="ECO:0000256" key="2">
    <source>
        <dbReference type="ARBA" id="ARBA00022691"/>
    </source>
</evidence>
<dbReference type="InterPro" id="IPR007197">
    <property type="entry name" value="rSAM"/>
</dbReference>
<evidence type="ECO:0000256" key="1">
    <source>
        <dbReference type="ARBA" id="ARBA00001966"/>
    </source>
</evidence>
<gene>
    <name evidence="7" type="ORF">METZ01_LOCUS418988</name>
</gene>
<dbReference type="Pfam" id="PF04055">
    <property type="entry name" value="Radical_SAM"/>
    <property type="match status" value="1"/>
</dbReference>
<evidence type="ECO:0000256" key="4">
    <source>
        <dbReference type="ARBA" id="ARBA00023004"/>
    </source>
</evidence>
<feature type="domain" description="Elp3/MiaA/NifB-like radical SAM core" evidence="6">
    <location>
        <begin position="1"/>
        <end position="183"/>
    </location>
</feature>
<evidence type="ECO:0000256" key="3">
    <source>
        <dbReference type="ARBA" id="ARBA00022723"/>
    </source>
</evidence>
<dbReference type="InterPro" id="IPR058240">
    <property type="entry name" value="rSAM_sf"/>
</dbReference>
<keyword evidence="2" id="KW-0949">S-adenosyl-L-methionine</keyword>
<protein>
    <recommendedName>
        <fullName evidence="6">Elp3/MiaA/NifB-like radical SAM core domain-containing protein</fullName>
    </recommendedName>
</protein>
<dbReference type="InterPro" id="IPR013785">
    <property type="entry name" value="Aldolase_TIM"/>
</dbReference>
<dbReference type="Gene3D" id="3.20.20.70">
    <property type="entry name" value="Aldolase class I"/>
    <property type="match status" value="1"/>
</dbReference>
<keyword evidence="5" id="KW-0411">Iron-sulfur</keyword>
<dbReference type="AlphaFoldDB" id="A0A382X5I2"/>
<dbReference type="PANTHER" id="PTHR43409">
    <property type="entry name" value="ANAEROBIC MAGNESIUM-PROTOPORPHYRIN IX MONOMETHYL ESTER CYCLASE-RELATED"/>
    <property type="match status" value="1"/>
</dbReference>
<proteinExistence type="predicted"/>
<accession>A0A382X5I2</accession>
<keyword evidence="3" id="KW-0479">Metal-binding</keyword>
<evidence type="ECO:0000313" key="7">
    <source>
        <dbReference type="EMBL" id="SVD66134.1"/>
    </source>
</evidence>
<dbReference type="GO" id="GO:0003824">
    <property type="term" value="F:catalytic activity"/>
    <property type="evidence" value="ECO:0007669"/>
    <property type="project" value="InterPro"/>
</dbReference>
<evidence type="ECO:0000256" key="5">
    <source>
        <dbReference type="ARBA" id="ARBA00023014"/>
    </source>
</evidence>
<keyword evidence="4" id="KW-0408">Iron</keyword>
<dbReference type="InterPro" id="IPR051198">
    <property type="entry name" value="BchE-like"/>
</dbReference>